<feature type="compositionally biased region" description="Polar residues" evidence="1">
    <location>
        <begin position="110"/>
        <end position="123"/>
    </location>
</feature>
<evidence type="ECO:0000313" key="2">
    <source>
        <dbReference type="EMBL" id="CAD7223068.1"/>
    </source>
</evidence>
<organism evidence="2">
    <name type="scientific">Cyprideis torosa</name>
    <dbReference type="NCBI Taxonomy" id="163714"/>
    <lineage>
        <taxon>Eukaryota</taxon>
        <taxon>Metazoa</taxon>
        <taxon>Ecdysozoa</taxon>
        <taxon>Arthropoda</taxon>
        <taxon>Crustacea</taxon>
        <taxon>Oligostraca</taxon>
        <taxon>Ostracoda</taxon>
        <taxon>Podocopa</taxon>
        <taxon>Podocopida</taxon>
        <taxon>Cytherocopina</taxon>
        <taxon>Cytheroidea</taxon>
        <taxon>Cytherideidae</taxon>
        <taxon>Cyprideis</taxon>
    </lineage>
</organism>
<feature type="compositionally biased region" description="Low complexity" evidence="1">
    <location>
        <begin position="94"/>
        <end position="109"/>
    </location>
</feature>
<accession>A0A7R8ZKT4</accession>
<feature type="compositionally biased region" description="Polar residues" evidence="1">
    <location>
        <begin position="156"/>
        <end position="184"/>
    </location>
</feature>
<evidence type="ECO:0000256" key="1">
    <source>
        <dbReference type="SAM" id="MobiDB-lite"/>
    </source>
</evidence>
<name>A0A7R8ZKT4_9CRUS</name>
<dbReference type="EMBL" id="OB660145">
    <property type="protein sequence ID" value="CAD7223068.1"/>
    <property type="molecule type" value="Genomic_DNA"/>
</dbReference>
<feature type="region of interest" description="Disordered" evidence="1">
    <location>
        <begin position="1"/>
        <end position="184"/>
    </location>
</feature>
<dbReference type="AlphaFoldDB" id="A0A7R8ZKT4"/>
<reference evidence="2" key="1">
    <citation type="submission" date="2020-11" db="EMBL/GenBank/DDBJ databases">
        <authorList>
            <person name="Tran Van P."/>
        </authorList>
    </citation>
    <scope>NUCLEOTIDE SEQUENCE</scope>
</reference>
<feature type="compositionally biased region" description="Basic and acidic residues" evidence="1">
    <location>
        <begin position="1"/>
        <end position="11"/>
    </location>
</feature>
<feature type="compositionally biased region" description="Low complexity" evidence="1">
    <location>
        <begin position="59"/>
        <end position="71"/>
    </location>
</feature>
<gene>
    <name evidence="2" type="ORF">CTOB1V02_LOCUS1063</name>
</gene>
<sequence length="184" mass="19378">MRVHSNRDLKTEWSSPLVPIRSPPSSPLRSPKREVDPLDDAFLTKIKKEPEDEKIDTAQQSSSWSGQPSSPAKDYEQLHPRKRKLRNRESTLCSPPSAAGASPSQDAPSYNGTAGEGSTTEEAVSSRAKPYALSSRGSSPTEGGEGGGKHRGANGSGSDQNNEGKGSGSDATSGNVTSTDGIKK</sequence>
<proteinExistence type="predicted"/>
<protein>
    <submittedName>
        <fullName evidence="2">Uncharacterized protein</fullName>
    </submittedName>
</protein>